<feature type="non-terminal residue" evidence="2">
    <location>
        <position position="102"/>
    </location>
</feature>
<name>A0A382YSF4_9ZZZZ</name>
<dbReference type="EMBL" id="UINC01178200">
    <property type="protein sequence ID" value="SVD86227.1"/>
    <property type="molecule type" value="Genomic_DNA"/>
</dbReference>
<keyword evidence="1" id="KW-0812">Transmembrane</keyword>
<reference evidence="2" key="1">
    <citation type="submission" date="2018-05" db="EMBL/GenBank/DDBJ databases">
        <authorList>
            <person name="Lanie J.A."/>
            <person name="Ng W.-L."/>
            <person name="Kazmierczak K.M."/>
            <person name="Andrzejewski T.M."/>
            <person name="Davidsen T.M."/>
            <person name="Wayne K.J."/>
            <person name="Tettelin H."/>
            <person name="Glass J.I."/>
            <person name="Rusch D."/>
            <person name="Podicherti R."/>
            <person name="Tsui H.-C.T."/>
            <person name="Winkler M.E."/>
        </authorList>
    </citation>
    <scope>NUCLEOTIDE SEQUENCE</scope>
</reference>
<gene>
    <name evidence="2" type="ORF">METZ01_LOCUS439081</name>
</gene>
<evidence type="ECO:0000256" key="1">
    <source>
        <dbReference type="SAM" id="Phobius"/>
    </source>
</evidence>
<keyword evidence="1" id="KW-1133">Transmembrane helix</keyword>
<feature type="transmembrane region" description="Helical" evidence="1">
    <location>
        <begin position="76"/>
        <end position="96"/>
    </location>
</feature>
<accession>A0A382YSF4</accession>
<evidence type="ECO:0000313" key="2">
    <source>
        <dbReference type="EMBL" id="SVD86227.1"/>
    </source>
</evidence>
<proteinExistence type="predicted"/>
<dbReference type="AlphaFoldDB" id="A0A382YSF4"/>
<organism evidence="2">
    <name type="scientific">marine metagenome</name>
    <dbReference type="NCBI Taxonomy" id="408172"/>
    <lineage>
        <taxon>unclassified sequences</taxon>
        <taxon>metagenomes</taxon>
        <taxon>ecological metagenomes</taxon>
    </lineage>
</organism>
<protein>
    <submittedName>
        <fullName evidence="2">Uncharacterized protein</fullName>
    </submittedName>
</protein>
<keyword evidence="1" id="KW-0472">Membrane</keyword>
<sequence>MLLGRDGATFFGNDAYYHVRRIWYSVVHFPEVLQRDPYMNFPEGGQPIWTPTFDWLVAAGVRLGLGLPEQEAMEAWIIWIPPVLGALTVVALYFLALRYFSR</sequence>